<comment type="caution">
    <text evidence="2">The sequence shown here is derived from an EMBL/GenBank/DDBJ whole genome shotgun (WGS) entry which is preliminary data.</text>
</comment>
<name>A0A396HXA3_MEDTR</name>
<feature type="transmembrane region" description="Helical" evidence="1">
    <location>
        <begin position="12"/>
        <end position="33"/>
    </location>
</feature>
<dbReference type="AlphaFoldDB" id="A0A396HXA3"/>
<keyword evidence="1" id="KW-1133">Transmembrane helix</keyword>
<sequence length="60" mass="6726">MVESQRGHNKEHLIPLLISSLLTGNALLMIFQIRTLCLGIVCRPQTFFQTVFIISSLEGP</sequence>
<accession>A0A396HXA3</accession>
<protein>
    <recommendedName>
        <fullName evidence="4">Transmembrane protein</fullName>
    </recommendedName>
</protein>
<evidence type="ECO:0000313" key="2">
    <source>
        <dbReference type="EMBL" id="RHN57138.1"/>
    </source>
</evidence>
<evidence type="ECO:0000256" key="1">
    <source>
        <dbReference type="SAM" id="Phobius"/>
    </source>
</evidence>
<dbReference type="EMBL" id="PSQE01000005">
    <property type="protein sequence ID" value="RHN57138.1"/>
    <property type="molecule type" value="Genomic_DNA"/>
</dbReference>
<reference evidence="3" key="1">
    <citation type="journal article" date="2018" name="Nat. Plants">
        <title>Whole-genome landscape of Medicago truncatula symbiotic genes.</title>
        <authorList>
            <person name="Pecrix Y."/>
            <person name="Staton S.E."/>
            <person name="Sallet E."/>
            <person name="Lelandais-Briere C."/>
            <person name="Moreau S."/>
            <person name="Carrere S."/>
            <person name="Blein T."/>
            <person name="Jardinaud M.F."/>
            <person name="Latrasse D."/>
            <person name="Zouine M."/>
            <person name="Zahm M."/>
            <person name="Kreplak J."/>
            <person name="Mayjonade B."/>
            <person name="Satge C."/>
            <person name="Perez M."/>
            <person name="Cauet S."/>
            <person name="Marande W."/>
            <person name="Chantry-Darmon C."/>
            <person name="Lopez-Roques C."/>
            <person name="Bouchez O."/>
            <person name="Berard A."/>
            <person name="Debelle F."/>
            <person name="Munos S."/>
            <person name="Bendahmane A."/>
            <person name="Berges H."/>
            <person name="Niebel A."/>
            <person name="Buitink J."/>
            <person name="Frugier F."/>
            <person name="Benhamed M."/>
            <person name="Crespi M."/>
            <person name="Gouzy J."/>
            <person name="Gamas P."/>
        </authorList>
    </citation>
    <scope>NUCLEOTIDE SEQUENCE [LARGE SCALE GENOMIC DNA]</scope>
    <source>
        <strain evidence="3">cv. Jemalong A17</strain>
    </source>
</reference>
<gene>
    <name evidence="2" type="ORF">MtrunA17_Chr5g0437151</name>
</gene>
<keyword evidence="1" id="KW-0472">Membrane</keyword>
<evidence type="ECO:0008006" key="4">
    <source>
        <dbReference type="Google" id="ProtNLM"/>
    </source>
</evidence>
<dbReference type="Gramene" id="rna32639">
    <property type="protein sequence ID" value="RHN57138.1"/>
    <property type="gene ID" value="gene32639"/>
</dbReference>
<evidence type="ECO:0000313" key="3">
    <source>
        <dbReference type="Proteomes" id="UP000265566"/>
    </source>
</evidence>
<organism evidence="2 3">
    <name type="scientific">Medicago truncatula</name>
    <name type="common">Barrel medic</name>
    <name type="synonym">Medicago tribuloides</name>
    <dbReference type="NCBI Taxonomy" id="3880"/>
    <lineage>
        <taxon>Eukaryota</taxon>
        <taxon>Viridiplantae</taxon>
        <taxon>Streptophyta</taxon>
        <taxon>Embryophyta</taxon>
        <taxon>Tracheophyta</taxon>
        <taxon>Spermatophyta</taxon>
        <taxon>Magnoliopsida</taxon>
        <taxon>eudicotyledons</taxon>
        <taxon>Gunneridae</taxon>
        <taxon>Pentapetalae</taxon>
        <taxon>rosids</taxon>
        <taxon>fabids</taxon>
        <taxon>Fabales</taxon>
        <taxon>Fabaceae</taxon>
        <taxon>Papilionoideae</taxon>
        <taxon>50 kb inversion clade</taxon>
        <taxon>NPAAA clade</taxon>
        <taxon>Hologalegina</taxon>
        <taxon>IRL clade</taxon>
        <taxon>Trifolieae</taxon>
        <taxon>Medicago</taxon>
    </lineage>
</organism>
<keyword evidence="1" id="KW-0812">Transmembrane</keyword>
<proteinExistence type="predicted"/>
<dbReference type="Proteomes" id="UP000265566">
    <property type="component" value="Chromosome 5"/>
</dbReference>